<evidence type="ECO:0000313" key="1">
    <source>
        <dbReference type="EMBL" id="KAG2223687.1"/>
    </source>
</evidence>
<keyword evidence="2" id="KW-1185">Reference proteome</keyword>
<proteinExistence type="predicted"/>
<reference evidence="1 2" key="1">
    <citation type="submission" date="2020-12" db="EMBL/GenBank/DDBJ databases">
        <title>Metabolic potential, ecology and presence of endohyphal bacteria is reflected in genomic diversity of Mucoromycotina.</title>
        <authorList>
            <person name="Muszewska A."/>
            <person name="Okrasinska A."/>
            <person name="Steczkiewicz K."/>
            <person name="Drgas O."/>
            <person name="Orlowska M."/>
            <person name="Perlinska-Lenart U."/>
            <person name="Aleksandrzak-Piekarczyk T."/>
            <person name="Szatraj K."/>
            <person name="Zielenkiewicz U."/>
            <person name="Pilsyk S."/>
            <person name="Malc E."/>
            <person name="Mieczkowski P."/>
            <person name="Kruszewska J.S."/>
            <person name="Biernat P."/>
            <person name="Pawlowska J."/>
        </authorList>
    </citation>
    <scope>NUCLEOTIDE SEQUENCE [LARGE SCALE GENOMIC DNA]</scope>
    <source>
        <strain evidence="1 2">CBS 142.35</strain>
    </source>
</reference>
<feature type="non-terminal residue" evidence="1">
    <location>
        <position position="1"/>
    </location>
</feature>
<dbReference type="OrthoDB" id="2269854at2759"/>
<accession>A0A8H7VLV2</accession>
<organism evidence="1 2">
    <name type="scientific">Circinella minor</name>
    <dbReference type="NCBI Taxonomy" id="1195481"/>
    <lineage>
        <taxon>Eukaryota</taxon>
        <taxon>Fungi</taxon>
        <taxon>Fungi incertae sedis</taxon>
        <taxon>Mucoromycota</taxon>
        <taxon>Mucoromycotina</taxon>
        <taxon>Mucoromycetes</taxon>
        <taxon>Mucorales</taxon>
        <taxon>Lichtheimiaceae</taxon>
        <taxon>Circinella</taxon>
    </lineage>
</organism>
<name>A0A8H7VLV2_9FUNG</name>
<dbReference type="AlphaFoldDB" id="A0A8H7VLV2"/>
<protein>
    <submittedName>
        <fullName evidence="1">Uncharacterized protein</fullName>
    </submittedName>
</protein>
<comment type="caution">
    <text evidence="1">The sequence shown here is derived from an EMBL/GenBank/DDBJ whole genome shotgun (WGS) entry which is preliminary data.</text>
</comment>
<dbReference type="Proteomes" id="UP000646827">
    <property type="component" value="Unassembled WGS sequence"/>
</dbReference>
<dbReference type="EMBL" id="JAEPRB010000056">
    <property type="protein sequence ID" value="KAG2223687.1"/>
    <property type="molecule type" value="Genomic_DNA"/>
</dbReference>
<sequence>MQSPVYSLILDVDDTMWIDDGYFTEEEMKEIKNEACPKDHDLPGKLEEYLKGYLGKRDLETIFEQASHLPFHPKNEPDLFWIHQTFLKTLNLFYNNYLPVTDHSESDLLNRVWGSETSRASTQAKNASRSLSGEEMISRRATGRKVDLLFKSGLSEYACAEAGKQLEVDSTKELVETKFICPKTLRDMLVKLGELQPKKLHELVLVGFIFSGMYTNFPI</sequence>
<evidence type="ECO:0000313" key="2">
    <source>
        <dbReference type="Proteomes" id="UP000646827"/>
    </source>
</evidence>
<gene>
    <name evidence="1" type="ORF">INT45_007265</name>
</gene>